<name>A0A7L5DU92_9BACT</name>
<sequence length="101" mass="11749">MIPKPSEAANALTLEFVADLSYNPRTNQYRIDLVEPFRSELPRTRNFLLLDVAGFTVEKVMNAFNDNVINFYQQKCDEAREVFKRVKRSQDSSSKDIMNEL</sequence>
<dbReference type="Proteomes" id="UP000501128">
    <property type="component" value="Plasmid unnamed1"/>
</dbReference>
<evidence type="ECO:0000313" key="1">
    <source>
        <dbReference type="EMBL" id="QJD81655.1"/>
    </source>
</evidence>
<evidence type="ECO:0000313" key="2">
    <source>
        <dbReference type="Proteomes" id="UP000501128"/>
    </source>
</evidence>
<dbReference type="AlphaFoldDB" id="A0A7L5DU92"/>
<dbReference type="EMBL" id="CP051678">
    <property type="protein sequence ID" value="QJD81655.1"/>
    <property type="molecule type" value="Genomic_DNA"/>
</dbReference>
<keyword evidence="2" id="KW-1185">Reference proteome</keyword>
<accession>A0A7L5DU92</accession>
<dbReference type="KEGG" id="srho:HH216_25260"/>
<dbReference type="RefSeq" id="WP_169553672.1">
    <property type="nucleotide sequence ID" value="NZ_CP051678.1"/>
</dbReference>
<protein>
    <submittedName>
        <fullName evidence="1">Uncharacterized protein</fullName>
    </submittedName>
</protein>
<proteinExistence type="predicted"/>
<gene>
    <name evidence="1" type="ORF">HH216_25260</name>
</gene>
<organism evidence="1 2">
    <name type="scientific">Spirosoma rhododendri</name>
    <dbReference type="NCBI Taxonomy" id="2728024"/>
    <lineage>
        <taxon>Bacteria</taxon>
        <taxon>Pseudomonadati</taxon>
        <taxon>Bacteroidota</taxon>
        <taxon>Cytophagia</taxon>
        <taxon>Cytophagales</taxon>
        <taxon>Cytophagaceae</taxon>
        <taxon>Spirosoma</taxon>
    </lineage>
</organism>
<keyword evidence="1" id="KW-0614">Plasmid</keyword>
<geneLocation type="plasmid" evidence="1 2">
    <name>unnamed1</name>
</geneLocation>
<reference evidence="1 2" key="1">
    <citation type="submission" date="2020-04" db="EMBL/GenBank/DDBJ databases">
        <title>Genome sequencing of novel species.</title>
        <authorList>
            <person name="Heo J."/>
            <person name="Kim S.-J."/>
            <person name="Kim J.-S."/>
            <person name="Hong S.-B."/>
            <person name="Kwon S.-W."/>
        </authorList>
    </citation>
    <scope>NUCLEOTIDE SEQUENCE [LARGE SCALE GENOMIC DNA]</scope>
    <source>
        <strain evidence="1 2">CJU-R4</strain>
        <plasmid evidence="1 2">unnamed1</plasmid>
    </source>
</reference>